<dbReference type="PANTHER" id="PTHR31158:SF12">
    <property type="entry name" value="DUAL OXIDASE MATURATION FACTOR 1"/>
    <property type="match status" value="1"/>
</dbReference>
<dbReference type="Proteomes" id="UP001066276">
    <property type="component" value="Chromosome 3_2"/>
</dbReference>
<reference evidence="8" key="1">
    <citation type="journal article" date="2022" name="bioRxiv">
        <title>Sequencing and chromosome-scale assembly of the giantPleurodeles waltlgenome.</title>
        <authorList>
            <person name="Brown T."/>
            <person name="Elewa A."/>
            <person name="Iarovenko S."/>
            <person name="Subramanian E."/>
            <person name="Araus A.J."/>
            <person name="Petzold A."/>
            <person name="Susuki M."/>
            <person name="Suzuki K.-i.T."/>
            <person name="Hayashi T."/>
            <person name="Toyoda A."/>
            <person name="Oliveira C."/>
            <person name="Osipova E."/>
            <person name="Leigh N.D."/>
            <person name="Simon A."/>
            <person name="Yun M.H."/>
        </authorList>
    </citation>
    <scope>NUCLEOTIDE SEQUENCE</scope>
    <source>
        <strain evidence="8">20211129_DDA</strain>
        <tissue evidence="8">Liver</tissue>
    </source>
</reference>
<sequence>MLPVSWLSFAKREKLTLTERASRRGHSRTSRAHSGNKGATQYLLRPFWLLRVLSSLFIGAVILAVNFTSDWETGLVNVNTTYKSFSNIVMNVDIGLRVGLKGLNITLTGNPINQMNETINYNEKFDWILGKHFDEDYLEALKRGLPNPILYVAEKFTYGSPCAVQSQFRISAYYASTMMWLAFTTWIISNVLFCMPNILYGAYLILVTASCMLLSLVSFSAVREAPMCTIAFGSSILKTTFGGSFYLTLVTGTVCFLIGLMVIFLERTRPKIIGRLFNLDEAEVDDDHEDVYREVINHLEDCSSPTIPLQLML</sequence>
<organism evidence="8 9">
    <name type="scientific">Pleurodeles waltl</name>
    <name type="common">Iberian ribbed newt</name>
    <dbReference type="NCBI Taxonomy" id="8319"/>
    <lineage>
        <taxon>Eukaryota</taxon>
        <taxon>Metazoa</taxon>
        <taxon>Chordata</taxon>
        <taxon>Craniata</taxon>
        <taxon>Vertebrata</taxon>
        <taxon>Euteleostomi</taxon>
        <taxon>Amphibia</taxon>
        <taxon>Batrachia</taxon>
        <taxon>Caudata</taxon>
        <taxon>Salamandroidea</taxon>
        <taxon>Salamandridae</taxon>
        <taxon>Pleurodelinae</taxon>
        <taxon>Pleurodeles</taxon>
    </lineage>
</organism>
<evidence type="ECO:0000256" key="6">
    <source>
        <dbReference type="ARBA" id="ARBA00023180"/>
    </source>
</evidence>
<dbReference type="EMBL" id="JANPWB010000006">
    <property type="protein sequence ID" value="KAJ1181102.1"/>
    <property type="molecule type" value="Genomic_DNA"/>
</dbReference>
<feature type="transmembrane region" description="Helical" evidence="7">
    <location>
        <begin position="173"/>
        <end position="193"/>
    </location>
</feature>
<comment type="subcellular location">
    <subcellularLocation>
        <location evidence="1">Membrane</location>
        <topology evidence="1">Multi-pass membrane protein</topology>
    </subcellularLocation>
</comment>
<gene>
    <name evidence="8" type="ORF">NDU88_006312</name>
</gene>
<feature type="transmembrane region" description="Helical" evidence="7">
    <location>
        <begin position="243"/>
        <end position="265"/>
    </location>
</feature>
<evidence type="ECO:0000256" key="4">
    <source>
        <dbReference type="ARBA" id="ARBA00022989"/>
    </source>
</evidence>
<evidence type="ECO:0000256" key="1">
    <source>
        <dbReference type="ARBA" id="ARBA00004141"/>
    </source>
</evidence>
<evidence type="ECO:0000256" key="5">
    <source>
        <dbReference type="ARBA" id="ARBA00023136"/>
    </source>
</evidence>
<keyword evidence="5 7" id="KW-0472">Membrane</keyword>
<dbReference type="GO" id="GO:0005789">
    <property type="term" value="C:endoplasmic reticulum membrane"/>
    <property type="evidence" value="ECO:0007669"/>
    <property type="project" value="InterPro"/>
</dbReference>
<name>A0AAV7TWR5_PLEWA</name>
<evidence type="ECO:0000256" key="2">
    <source>
        <dbReference type="ARBA" id="ARBA00009816"/>
    </source>
</evidence>
<dbReference type="PANTHER" id="PTHR31158">
    <property type="entry name" value="DUAL OXIDASE 2"/>
    <property type="match status" value="1"/>
</dbReference>
<keyword evidence="4 7" id="KW-1133">Transmembrane helix</keyword>
<keyword evidence="3 7" id="KW-0812">Transmembrane</keyword>
<feature type="transmembrane region" description="Helical" evidence="7">
    <location>
        <begin position="47"/>
        <end position="67"/>
    </location>
</feature>
<feature type="transmembrane region" description="Helical" evidence="7">
    <location>
        <begin position="200"/>
        <end position="223"/>
    </location>
</feature>
<accession>A0AAV7TWR5</accession>
<keyword evidence="9" id="KW-1185">Reference proteome</keyword>
<evidence type="ECO:0000256" key="3">
    <source>
        <dbReference type="ARBA" id="ARBA00022692"/>
    </source>
</evidence>
<dbReference type="GO" id="GO:0015031">
    <property type="term" value="P:protein transport"/>
    <property type="evidence" value="ECO:0007669"/>
    <property type="project" value="InterPro"/>
</dbReference>
<evidence type="ECO:0008006" key="10">
    <source>
        <dbReference type="Google" id="ProtNLM"/>
    </source>
</evidence>
<evidence type="ECO:0000313" key="9">
    <source>
        <dbReference type="Proteomes" id="UP001066276"/>
    </source>
</evidence>
<comment type="caution">
    <text evidence="8">The sequence shown here is derived from an EMBL/GenBank/DDBJ whole genome shotgun (WGS) entry which is preliminary data.</text>
</comment>
<keyword evidence="6" id="KW-0325">Glycoprotein</keyword>
<evidence type="ECO:0000313" key="8">
    <source>
        <dbReference type="EMBL" id="KAJ1181102.1"/>
    </source>
</evidence>
<comment type="similarity">
    <text evidence="2">Belongs to the DUOXA family.</text>
</comment>
<dbReference type="InterPro" id="IPR018469">
    <property type="entry name" value="Dual_oxidase_maturation_fac"/>
</dbReference>
<evidence type="ECO:0000256" key="7">
    <source>
        <dbReference type="SAM" id="Phobius"/>
    </source>
</evidence>
<dbReference type="AlphaFoldDB" id="A0AAV7TWR5"/>
<protein>
    <recommendedName>
        <fullName evidence="10">Dual oxidase maturation factor 1</fullName>
    </recommendedName>
</protein>
<proteinExistence type="inferred from homology"/>
<dbReference type="Pfam" id="PF10204">
    <property type="entry name" value="DuoxA"/>
    <property type="match status" value="1"/>
</dbReference>